<evidence type="ECO:0000313" key="3">
    <source>
        <dbReference type="EMBL" id="PVD24027.1"/>
    </source>
</evidence>
<dbReference type="InterPro" id="IPR006202">
    <property type="entry name" value="Neur_chan_lig-bd"/>
</dbReference>
<dbReference type="GO" id="GO:0005230">
    <property type="term" value="F:extracellular ligand-gated monoatomic ion channel activity"/>
    <property type="evidence" value="ECO:0007669"/>
    <property type="project" value="InterPro"/>
</dbReference>
<dbReference type="Gene3D" id="2.70.170.10">
    <property type="entry name" value="Neurotransmitter-gated ion-channel ligand-binding domain"/>
    <property type="match status" value="1"/>
</dbReference>
<reference evidence="3 4" key="1">
    <citation type="submission" date="2018-04" db="EMBL/GenBank/DDBJ databases">
        <title>The genome of golden apple snail Pomacea canaliculata provides insight into stress tolerance and invasive adaptation.</title>
        <authorList>
            <person name="Liu C."/>
            <person name="Liu B."/>
            <person name="Ren Y."/>
            <person name="Zhang Y."/>
            <person name="Wang H."/>
            <person name="Li S."/>
            <person name="Jiang F."/>
            <person name="Yin L."/>
            <person name="Zhang G."/>
            <person name="Qian W."/>
            <person name="Fan W."/>
        </authorList>
    </citation>
    <scope>NUCLEOTIDE SEQUENCE [LARGE SCALE GENOMIC DNA]</scope>
    <source>
        <strain evidence="3">SZHN2017</strain>
        <tissue evidence="3">Muscle</tissue>
    </source>
</reference>
<organism evidence="3 4">
    <name type="scientific">Pomacea canaliculata</name>
    <name type="common">Golden apple snail</name>
    <dbReference type="NCBI Taxonomy" id="400727"/>
    <lineage>
        <taxon>Eukaryota</taxon>
        <taxon>Metazoa</taxon>
        <taxon>Spiralia</taxon>
        <taxon>Lophotrochozoa</taxon>
        <taxon>Mollusca</taxon>
        <taxon>Gastropoda</taxon>
        <taxon>Caenogastropoda</taxon>
        <taxon>Architaenioglossa</taxon>
        <taxon>Ampullarioidea</taxon>
        <taxon>Ampullariidae</taxon>
        <taxon>Pomacea</taxon>
    </lineage>
</organism>
<comment type="caution">
    <text evidence="3">The sequence shown here is derived from an EMBL/GenBank/DDBJ whole genome shotgun (WGS) entry which is preliminary data.</text>
</comment>
<dbReference type="Proteomes" id="UP000245119">
    <property type="component" value="Linkage Group LG9"/>
</dbReference>
<dbReference type="GO" id="GO:0004888">
    <property type="term" value="F:transmembrane signaling receptor activity"/>
    <property type="evidence" value="ECO:0007669"/>
    <property type="project" value="InterPro"/>
</dbReference>
<evidence type="ECO:0000256" key="1">
    <source>
        <dbReference type="SAM" id="SignalP"/>
    </source>
</evidence>
<dbReference type="PANTHER" id="PTHR18945">
    <property type="entry name" value="NEUROTRANSMITTER GATED ION CHANNEL"/>
    <property type="match status" value="1"/>
</dbReference>
<dbReference type="SUPFAM" id="SSF63712">
    <property type="entry name" value="Nicotinic receptor ligand binding domain-like"/>
    <property type="match status" value="1"/>
</dbReference>
<feature type="chain" id="PRO_5015539448" description="Neurotransmitter-gated ion-channel ligand-binding domain-containing protein" evidence="1">
    <location>
        <begin position="18"/>
        <end position="182"/>
    </location>
</feature>
<dbReference type="AlphaFoldDB" id="A0A2T7NS73"/>
<dbReference type="GO" id="GO:0016020">
    <property type="term" value="C:membrane"/>
    <property type="evidence" value="ECO:0007669"/>
    <property type="project" value="InterPro"/>
</dbReference>
<sequence length="182" mass="20805">MWLRYLFLSTCHVLVGGRWQETHIYRLERDLLSNYSPTVRPVLDVTSTINVSVTLYIMSIYEIDEMSQSMAQNSYMSFKWIDEFLQWDPDEYGGLQSTELPTSKIWLPFTEVVNSVSGSWVISPGDAGKVIARATGHVTNSIGYVVAIGGCRVRPSLPKEQMSRTFIKIEEAMSRLHTYERP</sequence>
<keyword evidence="1" id="KW-0732">Signal</keyword>
<dbReference type="CDD" id="cd18989">
    <property type="entry name" value="LGIC_ECD_cation"/>
    <property type="match status" value="1"/>
</dbReference>
<accession>A0A2T7NS73</accession>
<proteinExistence type="predicted"/>
<feature type="signal peptide" evidence="1">
    <location>
        <begin position="1"/>
        <end position="17"/>
    </location>
</feature>
<feature type="domain" description="Neurotransmitter-gated ion-channel ligand-binding" evidence="2">
    <location>
        <begin position="26"/>
        <end position="142"/>
    </location>
</feature>
<evidence type="ECO:0000313" key="4">
    <source>
        <dbReference type="Proteomes" id="UP000245119"/>
    </source>
</evidence>
<evidence type="ECO:0000259" key="2">
    <source>
        <dbReference type="Pfam" id="PF02931"/>
    </source>
</evidence>
<dbReference type="OrthoDB" id="5809364at2759"/>
<dbReference type="InterPro" id="IPR036734">
    <property type="entry name" value="Neur_chan_lig-bd_sf"/>
</dbReference>
<keyword evidence="4" id="KW-1185">Reference proteome</keyword>
<name>A0A2T7NS73_POMCA</name>
<dbReference type="STRING" id="400727.A0A2T7NS73"/>
<dbReference type="Pfam" id="PF02931">
    <property type="entry name" value="Neur_chan_LBD"/>
    <property type="match status" value="1"/>
</dbReference>
<dbReference type="InterPro" id="IPR006201">
    <property type="entry name" value="Neur_channel"/>
</dbReference>
<protein>
    <recommendedName>
        <fullName evidence="2">Neurotransmitter-gated ion-channel ligand-binding domain-containing protein</fullName>
    </recommendedName>
</protein>
<dbReference type="EMBL" id="PZQS01000009">
    <property type="protein sequence ID" value="PVD24027.1"/>
    <property type="molecule type" value="Genomic_DNA"/>
</dbReference>
<gene>
    <name evidence="3" type="ORF">C0Q70_14496</name>
</gene>